<evidence type="ECO:0000256" key="1">
    <source>
        <dbReference type="SAM" id="MobiDB-lite"/>
    </source>
</evidence>
<name>A0A9Q3CQC6_9BASI</name>
<evidence type="ECO:0000313" key="2">
    <source>
        <dbReference type="EMBL" id="MBW0489434.1"/>
    </source>
</evidence>
<evidence type="ECO:0000313" key="3">
    <source>
        <dbReference type="Proteomes" id="UP000765509"/>
    </source>
</evidence>
<feature type="compositionally biased region" description="Polar residues" evidence="1">
    <location>
        <begin position="25"/>
        <end position="34"/>
    </location>
</feature>
<feature type="region of interest" description="Disordered" evidence="1">
    <location>
        <begin position="1"/>
        <end position="34"/>
    </location>
</feature>
<organism evidence="2 3">
    <name type="scientific">Austropuccinia psidii MF-1</name>
    <dbReference type="NCBI Taxonomy" id="1389203"/>
    <lineage>
        <taxon>Eukaryota</taxon>
        <taxon>Fungi</taxon>
        <taxon>Dikarya</taxon>
        <taxon>Basidiomycota</taxon>
        <taxon>Pucciniomycotina</taxon>
        <taxon>Pucciniomycetes</taxon>
        <taxon>Pucciniales</taxon>
        <taxon>Sphaerophragmiaceae</taxon>
        <taxon>Austropuccinia</taxon>
    </lineage>
</organism>
<dbReference type="AlphaFoldDB" id="A0A9Q3CQC6"/>
<protein>
    <submittedName>
        <fullName evidence="2">Uncharacterized protein</fullName>
    </submittedName>
</protein>
<gene>
    <name evidence="2" type="ORF">O181_029149</name>
</gene>
<dbReference type="Proteomes" id="UP000765509">
    <property type="component" value="Unassembled WGS sequence"/>
</dbReference>
<keyword evidence="3" id="KW-1185">Reference proteome</keyword>
<sequence>MGPPEPILAPNLNILKNGPKDPRTQIGQEQQSGHLQPLASENHQRPLAQVQKAFPSIQGKDSPLPIYSVPRIQAWCIYGMIYHYAPILLRNPMVMLSGTNYSFSIKVPKSITNFEGSLSVIQSCNTWRLPDSHSRIPTTWPCRSGIGSSFQDYFKGNFKRL</sequence>
<proteinExistence type="predicted"/>
<reference evidence="2" key="1">
    <citation type="submission" date="2021-03" db="EMBL/GenBank/DDBJ databases">
        <title>Draft genome sequence of rust myrtle Austropuccinia psidii MF-1, a brazilian biotype.</title>
        <authorList>
            <person name="Quecine M.C."/>
            <person name="Pachon D.M.R."/>
            <person name="Bonatelli M.L."/>
            <person name="Correr F.H."/>
            <person name="Franceschini L.M."/>
            <person name="Leite T.F."/>
            <person name="Margarido G.R.A."/>
            <person name="Almeida C.A."/>
            <person name="Ferrarezi J.A."/>
            <person name="Labate C.A."/>
        </authorList>
    </citation>
    <scope>NUCLEOTIDE SEQUENCE</scope>
    <source>
        <strain evidence="2">MF-1</strain>
    </source>
</reference>
<comment type="caution">
    <text evidence="2">The sequence shown here is derived from an EMBL/GenBank/DDBJ whole genome shotgun (WGS) entry which is preliminary data.</text>
</comment>
<dbReference type="EMBL" id="AVOT02010073">
    <property type="protein sequence ID" value="MBW0489434.1"/>
    <property type="molecule type" value="Genomic_DNA"/>
</dbReference>
<accession>A0A9Q3CQC6</accession>